<evidence type="ECO:0000313" key="1">
    <source>
        <dbReference type="EMBL" id="KER21761.1"/>
    </source>
</evidence>
<dbReference type="OrthoDB" id="10625568at2759"/>
<dbReference type="Proteomes" id="UP000054324">
    <property type="component" value="Unassembled WGS sequence"/>
</dbReference>
<organism evidence="1 2">
    <name type="scientific">Opisthorchis viverrini</name>
    <name type="common">Southeast Asian liver fluke</name>
    <dbReference type="NCBI Taxonomy" id="6198"/>
    <lineage>
        <taxon>Eukaryota</taxon>
        <taxon>Metazoa</taxon>
        <taxon>Spiralia</taxon>
        <taxon>Lophotrochozoa</taxon>
        <taxon>Platyhelminthes</taxon>
        <taxon>Trematoda</taxon>
        <taxon>Digenea</taxon>
        <taxon>Opisthorchiida</taxon>
        <taxon>Opisthorchiata</taxon>
        <taxon>Opisthorchiidae</taxon>
        <taxon>Opisthorchis</taxon>
    </lineage>
</organism>
<sequence>MDCCASPVLSDQFVEGVQPASGVQLRLVRAKGRLGVWELARQLAEAPLATLHSQEKRVGSPVDELQTKVGHLACSHQDGIAVTRSNKRVLQVWVDKKTEFATVLDDLPSVHRECSGDLE</sequence>
<dbReference type="EMBL" id="KL596943">
    <property type="protein sequence ID" value="KER21761.1"/>
    <property type="molecule type" value="Genomic_DNA"/>
</dbReference>
<accession>A0A074Z3V3</accession>
<evidence type="ECO:0000313" key="2">
    <source>
        <dbReference type="Proteomes" id="UP000054324"/>
    </source>
</evidence>
<dbReference type="AlphaFoldDB" id="A0A074Z3V3"/>
<dbReference type="CTD" id="20324166"/>
<dbReference type="GeneID" id="20324166"/>
<dbReference type="KEGG" id="ovi:T265_09998"/>
<reference evidence="1 2" key="1">
    <citation type="submission" date="2013-11" db="EMBL/GenBank/DDBJ databases">
        <title>Opisthorchis viverrini - life in the bile duct.</title>
        <authorList>
            <person name="Young N.D."/>
            <person name="Nagarajan N."/>
            <person name="Lin S.J."/>
            <person name="Korhonen P.K."/>
            <person name="Jex A.R."/>
            <person name="Hall R.S."/>
            <person name="Safavi-Hemami H."/>
            <person name="Kaewkong W."/>
            <person name="Bertrand D."/>
            <person name="Gao S."/>
            <person name="Seet Q."/>
            <person name="Wongkham S."/>
            <person name="Teh B.T."/>
            <person name="Wongkham C."/>
            <person name="Intapan P.M."/>
            <person name="Maleewong W."/>
            <person name="Yang X."/>
            <person name="Hu M."/>
            <person name="Wang Z."/>
            <person name="Hofmann A."/>
            <person name="Sternberg P.W."/>
            <person name="Tan P."/>
            <person name="Wang J."/>
            <person name="Gasser R.B."/>
        </authorList>
    </citation>
    <scope>NUCLEOTIDE SEQUENCE [LARGE SCALE GENOMIC DNA]</scope>
</reference>
<name>A0A074Z3V3_OPIVI</name>
<proteinExistence type="predicted"/>
<gene>
    <name evidence="1" type="ORF">T265_09998</name>
</gene>
<keyword evidence="2" id="KW-1185">Reference proteome</keyword>
<dbReference type="RefSeq" id="XP_009174499.1">
    <property type="nucleotide sequence ID" value="XM_009176235.1"/>
</dbReference>
<protein>
    <submittedName>
        <fullName evidence="1">Uncharacterized protein</fullName>
    </submittedName>
</protein>